<feature type="compositionally biased region" description="Polar residues" evidence="5">
    <location>
        <begin position="291"/>
        <end position="303"/>
    </location>
</feature>
<dbReference type="InterPro" id="IPR051415">
    <property type="entry name" value="LAAT-1"/>
</dbReference>
<comment type="subcellular location">
    <subcellularLocation>
        <location evidence="1">Membrane</location>
        <topology evidence="1">Multi-pass membrane protein</topology>
    </subcellularLocation>
</comment>
<reference evidence="7" key="1">
    <citation type="submission" date="2020-11" db="EMBL/GenBank/DDBJ databases">
        <authorList>
            <consortium name="DOE Joint Genome Institute"/>
            <person name="Ahrendt S."/>
            <person name="Riley R."/>
            <person name="Andreopoulos W."/>
            <person name="Labutti K."/>
            <person name="Pangilinan J."/>
            <person name="Ruiz-Duenas F.J."/>
            <person name="Barrasa J.M."/>
            <person name="Sanchez-Garcia M."/>
            <person name="Camarero S."/>
            <person name="Miyauchi S."/>
            <person name="Serrano A."/>
            <person name="Linde D."/>
            <person name="Babiker R."/>
            <person name="Drula E."/>
            <person name="Ayuso-Fernandez I."/>
            <person name="Pacheco R."/>
            <person name="Padilla G."/>
            <person name="Ferreira P."/>
            <person name="Barriuso J."/>
            <person name="Kellner H."/>
            <person name="Castanera R."/>
            <person name="Alfaro M."/>
            <person name="Ramirez L."/>
            <person name="Pisabarro A.G."/>
            <person name="Kuo A."/>
            <person name="Tritt A."/>
            <person name="Lipzen A."/>
            <person name="He G."/>
            <person name="Yan M."/>
            <person name="Ng V."/>
            <person name="Cullen D."/>
            <person name="Martin F."/>
            <person name="Rosso M.-N."/>
            <person name="Henrissat B."/>
            <person name="Hibbett D."/>
            <person name="Martinez A.T."/>
            <person name="Grigoriev I.V."/>
        </authorList>
    </citation>
    <scope>NUCLEOTIDE SEQUENCE</scope>
    <source>
        <strain evidence="7">ATCC 90797</strain>
    </source>
</reference>
<organism evidence="7 8">
    <name type="scientific">Pleurotus eryngii</name>
    <name type="common">Boletus of the steppes</name>
    <dbReference type="NCBI Taxonomy" id="5323"/>
    <lineage>
        <taxon>Eukaryota</taxon>
        <taxon>Fungi</taxon>
        <taxon>Dikarya</taxon>
        <taxon>Basidiomycota</taxon>
        <taxon>Agaricomycotina</taxon>
        <taxon>Agaricomycetes</taxon>
        <taxon>Agaricomycetidae</taxon>
        <taxon>Agaricales</taxon>
        <taxon>Pleurotineae</taxon>
        <taxon>Pleurotaceae</taxon>
        <taxon>Pleurotus</taxon>
    </lineage>
</organism>
<dbReference type="PANTHER" id="PTHR16201">
    <property type="entry name" value="SEVEN TRANSMEMBRANE PROTEIN 1-RELATED"/>
    <property type="match status" value="1"/>
</dbReference>
<protein>
    <recommendedName>
        <fullName evidence="9">PQ loop repeat protein</fullName>
    </recommendedName>
</protein>
<feature type="region of interest" description="Disordered" evidence="5">
    <location>
        <begin position="291"/>
        <end position="318"/>
    </location>
</feature>
<name>A0A9P5ZVV7_PLEER</name>
<evidence type="ECO:0000256" key="1">
    <source>
        <dbReference type="ARBA" id="ARBA00004141"/>
    </source>
</evidence>
<feature type="transmembrane region" description="Helical" evidence="6">
    <location>
        <begin position="49"/>
        <end position="70"/>
    </location>
</feature>
<dbReference type="PANTHER" id="PTHR16201:SF11">
    <property type="entry name" value="PQ-LOOP REPEAT-CONTAINING PROTEIN"/>
    <property type="match status" value="1"/>
</dbReference>
<dbReference type="Gene3D" id="1.20.1280.290">
    <property type="match status" value="1"/>
</dbReference>
<dbReference type="EMBL" id="MU154564">
    <property type="protein sequence ID" value="KAF9495243.1"/>
    <property type="molecule type" value="Genomic_DNA"/>
</dbReference>
<dbReference type="InterPro" id="IPR006603">
    <property type="entry name" value="PQ-loop_rpt"/>
</dbReference>
<feature type="transmembrane region" description="Helical" evidence="6">
    <location>
        <begin position="146"/>
        <end position="170"/>
    </location>
</feature>
<dbReference type="Pfam" id="PF04193">
    <property type="entry name" value="PQ-loop"/>
    <property type="match status" value="2"/>
</dbReference>
<dbReference type="AlphaFoldDB" id="A0A9P5ZVV7"/>
<feature type="transmembrane region" description="Helical" evidence="6">
    <location>
        <begin position="186"/>
        <end position="206"/>
    </location>
</feature>
<evidence type="ECO:0000313" key="7">
    <source>
        <dbReference type="EMBL" id="KAF9495243.1"/>
    </source>
</evidence>
<evidence type="ECO:0000256" key="5">
    <source>
        <dbReference type="SAM" id="MobiDB-lite"/>
    </source>
</evidence>
<proteinExistence type="predicted"/>
<evidence type="ECO:0000313" key="8">
    <source>
        <dbReference type="Proteomes" id="UP000807025"/>
    </source>
</evidence>
<feature type="transmembrane region" description="Helical" evidence="6">
    <location>
        <begin position="248"/>
        <end position="271"/>
    </location>
</feature>
<comment type="caution">
    <text evidence="7">The sequence shown here is derived from an EMBL/GenBank/DDBJ whole genome shotgun (WGS) entry which is preliminary data.</text>
</comment>
<evidence type="ECO:0008006" key="9">
    <source>
        <dbReference type="Google" id="ProtNLM"/>
    </source>
</evidence>
<feature type="region of interest" description="Disordered" evidence="5">
    <location>
        <begin position="338"/>
        <end position="375"/>
    </location>
</feature>
<dbReference type="Proteomes" id="UP000807025">
    <property type="component" value="Unassembled WGS sequence"/>
</dbReference>
<dbReference type="OrthoDB" id="19344at2759"/>
<dbReference type="GO" id="GO:0016020">
    <property type="term" value="C:membrane"/>
    <property type="evidence" value="ECO:0007669"/>
    <property type="project" value="UniProtKB-SubCell"/>
</dbReference>
<sequence length="415" mass="45142">MSNTCAPAHDWFTATLTAGLCLGLIISYAPQHFRIINKQSSEGLSPWFLLLGSTSSASGFLNMVVLQWGIVKCCRYVSAGSCVEITLGVVQVGLQWLLFTMIMVLYMIYYPPHLKYVAANEHEDNHDTRPSSSPIKKAIKRPEWNLSIILSWVVVVHIILIAFTTFFLLLTATPSPSPSLPLPKQVLSWAAFLGVSSAILAAIQYAPQIAHTYRHKVVGALSIPMMCIQTPGAILMVTSIALRPGTNWTSWITFAVAGVMQGTLLVMCIFWKVRQQRLGIDDFGHSLASPSLSTPGGSTYDSNSRGEEEVPGLVTGEGDDPNAVGMALAAALESAAETDLRTQSESRIDAAQTEDSESTPLLGNPTKDNEAGGRDTSHVWFGWLRRLKFSLNCTITIIRLLLVTVFELPPGRPGP</sequence>
<evidence type="ECO:0000256" key="2">
    <source>
        <dbReference type="ARBA" id="ARBA00022692"/>
    </source>
</evidence>
<dbReference type="SMART" id="SM00679">
    <property type="entry name" value="CTNS"/>
    <property type="match status" value="2"/>
</dbReference>
<evidence type="ECO:0000256" key="4">
    <source>
        <dbReference type="ARBA" id="ARBA00023136"/>
    </source>
</evidence>
<keyword evidence="3 6" id="KW-1133">Transmembrane helix</keyword>
<accession>A0A9P5ZVV7</accession>
<evidence type="ECO:0000256" key="3">
    <source>
        <dbReference type="ARBA" id="ARBA00022989"/>
    </source>
</evidence>
<feature type="compositionally biased region" description="Basic and acidic residues" evidence="5">
    <location>
        <begin position="338"/>
        <end position="348"/>
    </location>
</feature>
<feature type="transmembrane region" description="Helical" evidence="6">
    <location>
        <begin position="218"/>
        <end position="242"/>
    </location>
</feature>
<keyword evidence="4 6" id="KW-0472">Membrane</keyword>
<keyword evidence="2 6" id="KW-0812">Transmembrane</keyword>
<keyword evidence="8" id="KW-1185">Reference proteome</keyword>
<gene>
    <name evidence="7" type="ORF">BDN71DRAFT_898939</name>
</gene>
<feature type="transmembrane region" description="Helical" evidence="6">
    <location>
        <begin position="90"/>
        <end position="109"/>
    </location>
</feature>
<feature type="transmembrane region" description="Helical" evidence="6">
    <location>
        <begin position="12"/>
        <end position="29"/>
    </location>
</feature>
<evidence type="ECO:0000256" key="6">
    <source>
        <dbReference type="SAM" id="Phobius"/>
    </source>
</evidence>